<dbReference type="InterPro" id="IPR050110">
    <property type="entry name" value="Glyoxalase_II_hydrolase"/>
</dbReference>
<keyword evidence="6 7" id="KW-0862">Zinc</keyword>
<dbReference type="HOGENOM" id="CLU_030571_4_1_5"/>
<reference evidence="9 10" key="1">
    <citation type="submission" date="2013-01" db="EMBL/GenBank/DDBJ databases">
        <authorList>
            <person name="Fiebig A."/>
            <person name="Goeker M."/>
            <person name="Klenk H.-P.P."/>
        </authorList>
    </citation>
    <scope>NUCLEOTIDE SEQUENCE [LARGE SCALE GENOMIC DNA]</scope>
    <source>
        <strain evidence="9 10">DSM 17069</strain>
    </source>
</reference>
<dbReference type="PANTHER" id="PTHR43705">
    <property type="entry name" value="HYDROXYACYLGLUTATHIONE HYDROLASE"/>
    <property type="match status" value="1"/>
</dbReference>
<protein>
    <recommendedName>
        <fullName evidence="7">Hydroxyacylglutathione hydrolase</fullName>
        <ecNumber evidence="7">3.1.2.6</ecNumber>
    </recommendedName>
    <alternativeName>
        <fullName evidence="7">Glyoxalase II</fullName>
        <shortName evidence="7">Glx II</shortName>
    </alternativeName>
</protein>
<feature type="binding site" evidence="7">
    <location>
        <position position="114"/>
    </location>
    <ligand>
        <name>Zn(2+)</name>
        <dbReference type="ChEBI" id="CHEBI:29105"/>
        <label>1</label>
    </ligand>
</feature>
<dbReference type="InterPro" id="IPR032282">
    <property type="entry name" value="HAGH_C"/>
</dbReference>
<feature type="binding site" evidence="7">
    <location>
        <position position="56"/>
    </location>
    <ligand>
        <name>Zn(2+)</name>
        <dbReference type="ChEBI" id="CHEBI:29105"/>
        <label>1</label>
    </ligand>
</feature>
<dbReference type="eggNOG" id="COG0491">
    <property type="taxonomic scope" value="Bacteria"/>
</dbReference>
<dbReference type="Gene3D" id="3.60.15.10">
    <property type="entry name" value="Ribonuclease Z/Hydroxyacylglutathione hydrolase-like"/>
    <property type="match status" value="1"/>
</dbReference>
<dbReference type="GO" id="GO:0046872">
    <property type="term" value="F:metal ion binding"/>
    <property type="evidence" value="ECO:0007669"/>
    <property type="project" value="UniProtKB-KW"/>
</dbReference>
<organism evidence="9 10">
    <name type="scientific">Roseovarius mucosus DSM 17069</name>
    <dbReference type="NCBI Taxonomy" id="1288298"/>
    <lineage>
        <taxon>Bacteria</taxon>
        <taxon>Pseudomonadati</taxon>
        <taxon>Pseudomonadota</taxon>
        <taxon>Alphaproteobacteria</taxon>
        <taxon>Rhodobacterales</taxon>
        <taxon>Roseobacteraceae</taxon>
        <taxon>Roseovarius</taxon>
    </lineage>
</organism>
<dbReference type="InterPro" id="IPR001279">
    <property type="entry name" value="Metallo-B-lactamas"/>
</dbReference>
<evidence type="ECO:0000256" key="2">
    <source>
        <dbReference type="ARBA" id="ARBA00004963"/>
    </source>
</evidence>
<feature type="domain" description="Metallo-beta-lactamase" evidence="8">
    <location>
        <begin position="13"/>
        <end position="171"/>
    </location>
</feature>
<dbReference type="GO" id="GO:0019243">
    <property type="term" value="P:methylglyoxal catabolic process to D-lactate via S-lactoyl-glutathione"/>
    <property type="evidence" value="ECO:0007669"/>
    <property type="project" value="UniProtKB-UniRule"/>
</dbReference>
<gene>
    <name evidence="7" type="primary">gloB</name>
    <name evidence="9" type="ORF">rosmuc_01899</name>
</gene>
<comment type="function">
    <text evidence="7">Thiolesterase that catalyzes the hydrolysis of S-D-lactoyl-glutathione to form glutathione and D-lactic acid.</text>
</comment>
<feature type="binding site" evidence="7">
    <location>
        <position position="133"/>
    </location>
    <ligand>
        <name>Zn(2+)</name>
        <dbReference type="ChEBI" id="CHEBI:29105"/>
        <label>1</label>
    </ligand>
</feature>
<comment type="caution">
    <text evidence="9">The sequence shown here is derived from an EMBL/GenBank/DDBJ whole genome shotgun (WGS) entry which is preliminary data.</text>
</comment>
<keyword evidence="4 7" id="KW-0479">Metal-binding</keyword>
<dbReference type="EMBL" id="AONH01000010">
    <property type="protein sequence ID" value="KGM88204.1"/>
    <property type="molecule type" value="Genomic_DNA"/>
</dbReference>
<feature type="binding site" evidence="7">
    <location>
        <position position="58"/>
    </location>
    <ligand>
        <name>Zn(2+)</name>
        <dbReference type="ChEBI" id="CHEBI:29105"/>
        <label>1</label>
    </ligand>
</feature>
<dbReference type="InterPro" id="IPR036866">
    <property type="entry name" value="RibonucZ/Hydroxyglut_hydro"/>
</dbReference>
<comment type="pathway">
    <text evidence="2 7">Secondary metabolite metabolism; methylglyoxal degradation; (R)-lactate from methylglyoxal: step 2/2.</text>
</comment>
<feature type="binding site" evidence="7">
    <location>
        <position position="61"/>
    </location>
    <ligand>
        <name>Zn(2+)</name>
        <dbReference type="ChEBI" id="CHEBI:29105"/>
        <label>2</label>
    </ligand>
</feature>
<evidence type="ECO:0000256" key="6">
    <source>
        <dbReference type="ARBA" id="ARBA00022833"/>
    </source>
</evidence>
<evidence type="ECO:0000313" key="10">
    <source>
        <dbReference type="Proteomes" id="UP000030021"/>
    </source>
</evidence>
<dbReference type="HAMAP" id="MF_01374">
    <property type="entry name" value="Glyoxalase_2"/>
    <property type="match status" value="1"/>
</dbReference>
<comment type="cofactor">
    <cofactor evidence="7">
        <name>Zn(2+)</name>
        <dbReference type="ChEBI" id="CHEBI:29105"/>
    </cofactor>
    <text evidence="7">Binds 2 Zn(2+) ions per subunit.</text>
</comment>
<comment type="catalytic activity">
    <reaction evidence="1 7">
        <text>an S-(2-hydroxyacyl)glutathione + H2O = a 2-hydroxy carboxylate + glutathione + H(+)</text>
        <dbReference type="Rhea" id="RHEA:21864"/>
        <dbReference type="ChEBI" id="CHEBI:15377"/>
        <dbReference type="ChEBI" id="CHEBI:15378"/>
        <dbReference type="ChEBI" id="CHEBI:57925"/>
        <dbReference type="ChEBI" id="CHEBI:58896"/>
        <dbReference type="ChEBI" id="CHEBI:71261"/>
        <dbReference type="EC" id="3.1.2.6"/>
    </reaction>
</comment>
<proteinExistence type="inferred from homology"/>
<dbReference type="InterPro" id="IPR017782">
    <property type="entry name" value="Hydroxyacylglutathione_Hdrlase"/>
</dbReference>
<feature type="binding site" evidence="7">
    <location>
        <position position="133"/>
    </location>
    <ligand>
        <name>Zn(2+)</name>
        <dbReference type="ChEBI" id="CHEBI:29105"/>
        <label>2</label>
    </ligand>
</feature>
<evidence type="ECO:0000256" key="5">
    <source>
        <dbReference type="ARBA" id="ARBA00022801"/>
    </source>
</evidence>
<dbReference type="STRING" id="215743.ROSMUCSMR3_01227"/>
<dbReference type="SMART" id="SM00849">
    <property type="entry name" value="Lactamase_B"/>
    <property type="match status" value="1"/>
</dbReference>
<dbReference type="Pfam" id="PF16123">
    <property type="entry name" value="HAGH_C"/>
    <property type="match status" value="1"/>
</dbReference>
<dbReference type="EC" id="3.1.2.6" evidence="7"/>
<dbReference type="NCBIfam" id="TIGR03413">
    <property type="entry name" value="GSH_gloB"/>
    <property type="match status" value="1"/>
</dbReference>
<dbReference type="SUPFAM" id="SSF56281">
    <property type="entry name" value="Metallo-hydrolase/oxidoreductase"/>
    <property type="match status" value="1"/>
</dbReference>
<dbReference type="UniPathway" id="UPA00619">
    <property type="reaction ID" value="UER00676"/>
</dbReference>
<dbReference type="AlphaFoldDB" id="A0A0A0HNF6"/>
<dbReference type="InterPro" id="IPR035680">
    <property type="entry name" value="Clx_II_MBL"/>
</dbReference>
<evidence type="ECO:0000259" key="8">
    <source>
        <dbReference type="SMART" id="SM00849"/>
    </source>
</evidence>
<evidence type="ECO:0000256" key="4">
    <source>
        <dbReference type="ARBA" id="ARBA00022723"/>
    </source>
</evidence>
<dbReference type="CDD" id="cd07723">
    <property type="entry name" value="hydroxyacylglutathione_hydrolase_MBL-fold"/>
    <property type="match status" value="1"/>
</dbReference>
<sequence>MVLQILTVPCLADNYAYIAHDPATGVTAVIDVPEAEPILQALDNQGWAASLVLLTHHHADHVQGLGALLARHPASVIGAATDAHRLPPLDQAVTEGDRIAIGSEEGHVLDVSGHTLGHIAFHFPESAVVFTADSLMAMGCGRVFEGTMPQMFESLGKLAALPPETMVCSGHEYTQSNAKFALTVDPDNPALISRVKEISAARAAGRPTVPSTLAEELATNPFLRAGDVGVQAHLGMSGRAPVDVFAEIRTRKDRF</sequence>
<evidence type="ECO:0000313" key="9">
    <source>
        <dbReference type="EMBL" id="KGM88204.1"/>
    </source>
</evidence>
<dbReference type="Proteomes" id="UP000030021">
    <property type="component" value="Unassembled WGS sequence"/>
</dbReference>
<feature type="binding site" evidence="7">
    <location>
        <position position="60"/>
    </location>
    <ligand>
        <name>Zn(2+)</name>
        <dbReference type="ChEBI" id="CHEBI:29105"/>
        <label>2</label>
    </ligand>
</feature>
<keyword evidence="5 7" id="KW-0378">Hydrolase</keyword>
<name>A0A0A0HNF6_9RHOB</name>
<dbReference type="PANTHER" id="PTHR43705:SF1">
    <property type="entry name" value="HYDROXYACYLGLUTATHIONE HYDROLASE GLOB"/>
    <property type="match status" value="1"/>
</dbReference>
<comment type="subunit">
    <text evidence="7">Monomer.</text>
</comment>
<comment type="similarity">
    <text evidence="3 7">Belongs to the metallo-beta-lactamase superfamily. Glyoxalase II family.</text>
</comment>
<evidence type="ECO:0000256" key="1">
    <source>
        <dbReference type="ARBA" id="ARBA00001623"/>
    </source>
</evidence>
<dbReference type="PATRIC" id="fig|1288298.3.peg.1916"/>
<dbReference type="Pfam" id="PF00753">
    <property type="entry name" value="Lactamase_B"/>
    <property type="match status" value="1"/>
</dbReference>
<evidence type="ECO:0000256" key="7">
    <source>
        <dbReference type="HAMAP-Rule" id="MF_01374"/>
    </source>
</evidence>
<dbReference type="RefSeq" id="WP_037272580.1">
    <property type="nucleotide sequence ID" value="NZ_KN293979.1"/>
</dbReference>
<feature type="binding site" evidence="7">
    <location>
        <position position="171"/>
    </location>
    <ligand>
        <name>Zn(2+)</name>
        <dbReference type="ChEBI" id="CHEBI:29105"/>
        <label>2</label>
    </ligand>
</feature>
<accession>A0A0A0HNF6</accession>
<evidence type="ECO:0000256" key="3">
    <source>
        <dbReference type="ARBA" id="ARBA00006759"/>
    </source>
</evidence>
<dbReference type="PIRSF" id="PIRSF005457">
    <property type="entry name" value="Glx"/>
    <property type="match status" value="1"/>
</dbReference>
<dbReference type="GO" id="GO:0004416">
    <property type="term" value="F:hydroxyacylglutathione hydrolase activity"/>
    <property type="evidence" value="ECO:0007669"/>
    <property type="project" value="UniProtKB-UniRule"/>
</dbReference>